<accession>R7URA0</accession>
<feature type="coiled-coil region" evidence="7">
    <location>
        <begin position="378"/>
        <end position="405"/>
    </location>
</feature>
<keyword evidence="7" id="KW-0175">Coiled coil</keyword>
<evidence type="ECO:0000256" key="4">
    <source>
        <dbReference type="ARBA" id="ARBA00022692"/>
    </source>
</evidence>
<evidence type="ECO:0000256" key="7">
    <source>
        <dbReference type="SAM" id="Coils"/>
    </source>
</evidence>
<feature type="chain" id="PRO_5008788292" description="Chloride channel CLIC-like protein 1" evidence="9">
    <location>
        <begin position="21"/>
        <end position="555"/>
    </location>
</feature>
<feature type="transmembrane region" description="Helical" evidence="8">
    <location>
        <begin position="341"/>
        <end position="362"/>
    </location>
</feature>
<keyword evidence="9" id="KW-0732">Signal</keyword>
<sequence length="555" mass="63006">MFWLKVLLLTSAFASPVVLCSDEAWGEADTENWVDPGNMFDYDAGSKTMRKSTDEEVSKEATTTAQCQCEQEAGCGECKKDLASVNTAINKCQRELNDSKKLNHIPTDFWFFKQFISQLVQHFGSPWGSDDDVFYQMSIKVTRDDLKLLSGFSQGEKIRVQEAHGILSQMVLQVEQMNLSNNPSLRLSWREEVGHWALIALQVTGSVSAVLLIVWLGSTLRVSLVLFIRLTVMALLMTIPWTWWHLYLEEIAKRHSDVMKEVPLACRDVEVSWFRWLSSLYTIRTDECYEFQRNLLVDPMWDVPPTKAVAVTLTRFLMEPLEHIALGFKRFIVAMVTDVPVMLYFPLLLFSMFLLFLLLIFLSGYRVDILYLFSLSPGNDQRQRIRSLERENESLQRELAMTRNSMLPVASAGIQSLPVMQAESIPSLTENVNHIPENVKSQTEHVKPLMENVKAETEDVENVNSQTENVKPIMENEKSEAADVENVKPLTENVKHSTENLELASCLMSLVDNLGPSSEHTDPIVTERGDGTTEENIGLHQRTTAKTVTQSLDVC</sequence>
<dbReference type="AlphaFoldDB" id="R7URA0"/>
<feature type="transmembrane region" description="Helical" evidence="8">
    <location>
        <begin position="224"/>
        <end position="244"/>
    </location>
</feature>
<comment type="subcellular location">
    <subcellularLocation>
        <location evidence="1">Membrane</location>
        <topology evidence="1">Multi-pass membrane protein</topology>
    </subcellularLocation>
</comment>
<evidence type="ECO:0000256" key="5">
    <source>
        <dbReference type="ARBA" id="ARBA00022989"/>
    </source>
</evidence>
<dbReference type="GO" id="GO:0016020">
    <property type="term" value="C:membrane"/>
    <property type="evidence" value="ECO:0007669"/>
    <property type="project" value="UniProtKB-SubCell"/>
</dbReference>
<dbReference type="PANTHER" id="PTHR34093">
    <property type="entry name" value="CHLORIDE CHANNEL CLIC-LIKE PROTEIN 1"/>
    <property type="match status" value="1"/>
</dbReference>
<dbReference type="InterPro" id="IPR009231">
    <property type="entry name" value="Chloride_chnl_CLIC-like"/>
</dbReference>
<dbReference type="EMBL" id="KB300643">
    <property type="protein sequence ID" value="ELU06457.1"/>
    <property type="molecule type" value="Genomic_DNA"/>
</dbReference>
<evidence type="ECO:0000313" key="12">
    <source>
        <dbReference type="Proteomes" id="UP000014760"/>
    </source>
</evidence>
<keyword evidence="5 8" id="KW-1133">Transmembrane helix</keyword>
<proteinExistence type="inferred from homology"/>
<dbReference type="PANTHER" id="PTHR34093:SF1">
    <property type="entry name" value="CHLORIDE CHANNEL CLIC-LIKE PROTEIN 1"/>
    <property type="match status" value="1"/>
</dbReference>
<evidence type="ECO:0000256" key="8">
    <source>
        <dbReference type="SAM" id="Phobius"/>
    </source>
</evidence>
<evidence type="ECO:0000256" key="9">
    <source>
        <dbReference type="SAM" id="SignalP"/>
    </source>
</evidence>
<dbReference type="Proteomes" id="UP000014760">
    <property type="component" value="Unassembled WGS sequence"/>
</dbReference>
<dbReference type="OMA" id="VQDDEWI"/>
<evidence type="ECO:0000256" key="3">
    <source>
        <dbReference type="ARBA" id="ARBA00015571"/>
    </source>
</evidence>
<reference evidence="10 12" key="2">
    <citation type="journal article" date="2013" name="Nature">
        <title>Insights into bilaterian evolution from three spiralian genomes.</title>
        <authorList>
            <person name="Simakov O."/>
            <person name="Marletaz F."/>
            <person name="Cho S.J."/>
            <person name="Edsinger-Gonzales E."/>
            <person name="Havlak P."/>
            <person name="Hellsten U."/>
            <person name="Kuo D.H."/>
            <person name="Larsson T."/>
            <person name="Lv J."/>
            <person name="Arendt D."/>
            <person name="Savage R."/>
            <person name="Osoegawa K."/>
            <person name="de Jong P."/>
            <person name="Grimwood J."/>
            <person name="Chapman J.A."/>
            <person name="Shapiro H."/>
            <person name="Aerts A."/>
            <person name="Otillar R.P."/>
            <person name="Terry A.Y."/>
            <person name="Boore J.L."/>
            <person name="Grigoriev I.V."/>
            <person name="Lindberg D.R."/>
            <person name="Seaver E.C."/>
            <person name="Weisblat D.A."/>
            <person name="Putnam N.H."/>
            <person name="Rokhsar D.S."/>
        </authorList>
    </citation>
    <scope>NUCLEOTIDE SEQUENCE</scope>
    <source>
        <strain evidence="10 12">I ESC-2004</strain>
    </source>
</reference>
<reference evidence="12" key="1">
    <citation type="submission" date="2012-12" db="EMBL/GenBank/DDBJ databases">
        <authorList>
            <person name="Hellsten U."/>
            <person name="Grimwood J."/>
            <person name="Chapman J.A."/>
            <person name="Shapiro H."/>
            <person name="Aerts A."/>
            <person name="Otillar R.P."/>
            <person name="Terry A.Y."/>
            <person name="Boore J.L."/>
            <person name="Simakov O."/>
            <person name="Marletaz F."/>
            <person name="Cho S.-J."/>
            <person name="Edsinger-Gonzales E."/>
            <person name="Havlak P."/>
            <person name="Kuo D.-H."/>
            <person name="Larsson T."/>
            <person name="Lv J."/>
            <person name="Arendt D."/>
            <person name="Savage R."/>
            <person name="Osoegawa K."/>
            <person name="de Jong P."/>
            <person name="Lindberg D.R."/>
            <person name="Seaver E.C."/>
            <person name="Weisblat D.A."/>
            <person name="Putnam N.H."/>
            <person name="Grigoriev I.V."/>
            <person name="Rokhsar D.S."/>
        </authorList>
    </citation>
    <scope>NUCLEOTIDE SEQUENCE</scope>
    <source>
        <strain evidence="12">I ESC-2004</strain>
    </source>
</reference>
<dbReference type="OrthoDB" id="10037397at2759"/>
<evidence type="ECO:0000256" key="2">
    <source>
        <dbReference type="ARBA" id="ARBA00005944"/>
    </source>
</evidence>
<evidence type="ECO:0000313" key="10">
    <source>
        <dbReference type="EMBL" id="ELU06457.1"/>
    </source>
</evidence>
<dbReference type="EnsemblMetazoa" id="CapteT228306">
    <property type="protein sequence ID" value="CapteP228306"/>
    <property type="gene ID" value="CapteG228306"/>
</dbReference>
<gene>
    <name evidence="10" type="ORF">CAPTEDRAFT_228306</name>
</gene>
<feature type="transmembrane region" description="Helical" evidence="8">
    <location>
        <begin position="193"/>
        <end position="217"/>
    </location>
</feature>
<keyword evidence="12" id="KW-1185">Reference proteome</keyword>
<keyword evidence="4 8" id="KW-0812">Transmembrane</keyword>
<comment type="similarity">
    <text evidence="2">Belongs to the chloride channel MCLC family.</text>
</comment>
<dbReference type="Pfam" id="PF05934">
    <property type="entry name" value="MCLC"/>
    <property type="match status" value="1"/>
</dbReference>
<reference evidence="11" key="3">
    <citation type="submission" date="2015-06" db="UniProtKB">
        <authorList>
            <consortium name="EnsemblMetazoa"/>
        </authorList>
    </citation>
    <scope>IDENTIFICATION</scope>
</reference>
<organism evidence="10">
    <name type="scientific">Capitella teleta</name>
    <name type="common">Polychaete worm</name>
    <dbReference type="NCBI Taxonomy" id="283909"/>
    <lineage>
        <taxon>Eukaryota</taxon>
        <taxon>Metazoa</taxon>
        <taxon>Spiralia</taxon>
        <taxon>Lophotrochozoa</taxon>
        <taxon>Annelida</taxon>
        <taxon>Polychaeta</taxon>
        <taxon>Sedentaria</taxon>
        <taxon>Scolecida</taxon>
        <taxon>Capitellidae</taxon>
        <taxon>Capitella</taxon>
    </lineage>
</organism>
<protein>
    <recommendedName>
        <fullName evidence="3">Chloride channel CLIC-like protein 1</fullName>
    </recommendedName>
</protein>
<evidence type="ECO:0000256" key="6">
    <source>
        <dbReference type="ARBA" id="ARBA00023136"/>
    </source>
</evidence>
<feature type="signal peptide" evidence="9">
    <location>
        <begin position="1"/>
        <end position="20"/>
    </location>
</feature>
<dbReference type="HOGENOM" id="CLU_491124_0_0_1"/>
<dbReference type="GO" id="GO:0005783">
    <property type="term" value="C:endoplasmic reticulum"/>
    <property type="evidence" value="ECO:0007669"/>
    <property type="project" value="TreeGrafter"/>
</dbReference>
<evidence type="ECO:0000256" key="1">
    <source>
        <dbReference type="ARBA" id="ARBA00004141"/>
    </source>
</evidence>
<dbReference type="GO" id="GO:0005254">
    <property type="term" value="F:chloride channel activity"/>
    <property type="evidence" value="ECO:0007669"/>
    <property type="project" value="TreeGrafter"/>
</dbReference>
<keyword evidence="6 8" id="KW-0472">Membrane</keyword>
<dbReference type="STRING" id="283909.R7URA0"/>
<name>R7URA0_CAPTE</name>
<dbReference type="EMBL" id="AMQN01007412">
    <property type="status" value="NOT_ANNOTATED_CDS"/>
    <property type="molecule type" value="Genomic_DNA"/>
</dbReference>
<evidence type="ECO:0000313" key="11">
    <source>
        <dbReference type="EnsemblMetazoa" id="CapteP228306"/>
    </source>
</evidence>